<keyword evidence="6" id="KW-1185">Reference proteome</keyword>
<gene>
    <name evidence="5" type="ORF">SUZIE_165245</name>
</gene>
<keyword evidence="5" id="KW-0251">Elongation factor</keyword>
<dbReference type="PANTHER" id="PTHR23115">
    <property type="entry name" value="TRANSLATION FACTOR"/>
    <property type="match status" value="1"/>
</dbReference>
<dbReference type="InterPro" id="IPR000795">
    <property type="entry name" value="T_Tr_GTP-bd_dom"/>
</dbReference>
<keyword evidence="2" id="KW-0342">GTP-binding</keyword>
<feature type="domain" description="Tr-type G" evidence="4">
    <location>
        <begin position="6"/>
        <end position="67"/>
    </location>
</feature>
<comment type="catalytic activity">
    <reaction evidence="3">
        <text>GTP + H2O = GDP + phosphate + H(+)</text>
        <dbReference type="Rhea" id="RHEA:19669"/>
        <dbReference type="ChEBI" id="CHEBI:15377"/>
        <dbReference type="ChEBI" id="CHEBI:15378"/>
        <dbReference type="ChEBI" id="CHEBI:37565"/>
        <dbReference type="ChEBI" id="CHEBI:43474"/>
        <dbReference type="ChEBI" id="CHEBI:58189"/>
    </reaction>
    <physiologicalReaction direction="left-to-right" evidence="3">
        <dbReference type="Rhea" id="RHEA:19670"/>
    </physiologicalReaction>
</comment>
<keyword evidence="5" id="KW-0648">Protein biosynthesis</keyword>
<comment type="caution">
    <text evidence="5">The sequence shown here is derived from an EMBL/GenBank/DDBJ whole genome shotgun (WGS) entry which is preliminary data.</text>
</comment>
<protein>
    <submittedName>
        <fullName evidence="5">Elongation factor 1-alpha</fullName>
    </submittedName>
</protein>
<evidence type="ECO:0000259" key="4">
    <source>
        <dbReference type="Pfam" id="PF00009"/>
    </source>
</evidence>
<dbReference type="GO" id="GO:0003924">
    <property type="term" value="F:GTPase activity"/>
    <property type="evidence" value="ECO:0007669"/>
    <property type="project" value="InterPro"/>
</dbReference>
<dbReference type="Pfam" id="PF00009">
    <property type="entry name" value="GTP_EFTU"/>
    <property type="match status" value="1"/>
</dbReference>
<organism evidence="5 6">
    <name type="scientific">Sciurus carolinensis</name>
    <name type="common">Eastern gray squirrel</name>
    <dbReference type="NCBI Taxonomy" id="30640"/>
    <lineage>
        <taxon>Eukaryota</taxon>
        <taxon>Metazoa</taxon>
        <taxon>Chordata</taxon>
        <taxon>Craniata</taxon>
        <taxon>Vertebrata</taxon>
        <taxon>Euteleostomi</taxon>
        <taxon>Mammalia</taxon>
        <taxon>Eutheria</taxon>
        <taxon>Euarchontoglires</taxon>
        <taxon>Glires</taxon>
        <taxon>Rodentia</taxon>
        <taxon>Sciuromorpha</taxon>
        <taxon>Sciuridae</taxon>
        <taxon>Sciurinae</taxon>
        <taxon>Sciurini</taxon>
        <taxon>Sciurus</taxon>
    </lineage>
</organism>
<name>A0AA41N180_SCICA</name>
<proteinExistence type="predicted"/>
<dbReference type="GO" id="GO:0003746">
    <property type="term" value="F:translation elongation factor activity"/>
    <property type="evidence" value="ECO:0007669"/>
    <property type="project" value="UniProtKB-KW"/>
</dbReference>
<dbReference type="InterPro" id="IPR050100">
    <property type="entry name" value="TRAFAC_GTPase_members"/>
</dbReference>
<dbReference type="InterPro" id="IPR027417">
    <property type="entry name" value="P-loop_NTPase"/>
</dbReference>
<dbReference type="GO" id="GO:0005525">
    <property type="term" value="F:GTP binding"/>
    <property type="evidence" value="ECO:0007669"/>
    <property type="project" value="UniProtKB-KW"/>
</dbReference>
<dbReference type="Gene3D" id="3.40.50.300">
    <property type="entry name" value="P-loop containing nucleotide triphosphate hydrolases"/>
    <property type="match status" value="1"/>
</dbReference>
<evidence type="ECO:0000256" key="3">
    <source>
        <dbReference type="ARBA" id="ARBA00049117"/>
    </source>
</evidence>
<evidence type="ECO:0000313" key="5">
    <source>
        <dbReference type="EMBL" id="MBZ3881899.1"/>
    </source>
</evidence>
<dbReference type="EMBL" id="JAATJV010379636">
    <property type="protein sequence ID" value="MBZ3881899.1"/>
    <property type="molecule type" value="Genomic_DNA"/>
</dbReference>
<dbReference type="AlphaFoldDB" id="A0AA41N180"/>
<dbReference type="Proteomes" id="UP001166674">
    <property type="component" value="Unassembled WGS sequence"/>
</dbReference>
<evidence type="ECO:0000256" key="1">
    <source>
        <dbReference type="ARBA" id="ARBA00022741"/>
    </source>
</evidence>
<dbReference type="SUPFAM" id="SSF52540">
    <property type="entry name" value="P-loop containing nucleoside triphosphate hydrolases"/>
    <property type="match status" value="1"/>
</dbReference>
<accession>A0AA41N180</accession>
<reference evidence="5" key="1">
    <citation type="submission" date="2020-03" db="EMBL/GenBank/DDBJ databases">
        <title>Studies in the Genomics of Life Span.</title>
        <authorList>
            <person name="Glass D."/>
        </authorList>
    </citation>
    <scope>NUCLEOTIDE SEQUENCE</scope>
    <source>
        <strain evidence="5">SUZIE</strain>
        <tissue evidence="5">Muscle</tissue>
    </source>
</reference>
<sequence>MGKEKNRIDIVVIGHVESGKSTTTGHLIYKYGGINKRRTTEKILKEATKARKGAFQCAYVLDKLKAELSPLTSPCLSDACDMRQTIAVGVIKAMSTEELNASSTDKVPSSGDPKYKFYALSDNEEGPIDVDRLIKSMIQ</sequence>
<keyword evidence="1" id="KW-0547">Nucleotide-binding</keyword>
<evidence type="ECO:0000256" key="2">
    <source>
        <dbReference type="ARBA" id="ARBA00023134"/>
    </source>
</evidence>
<evidence type="ECO:0000313" key="6">
    <source>
        <dbReference type="Proteomes" id="UP001166674"/>
    </source>
</evidence>